<evidence type="ECO:0000256" key="10">
    <source>
        <dbReference type="SAM" id="MobiDB-lite"/>
    </source>
</evidence>
<proteinExistence type="predicted"/>
<evidence type="ECO:0000256" key="8">
    <source>
        <dbReference type="ARBA" id="ARBA00023163"/>
    </source>
</evidence>
<protein>
    <recommendedName>
        <fullName evidence="2">RING-type E3 ubiquitin transferase</fullName>
        <ecNumber evidence="2">2.3.2.27</ecNumber>
    </recommendedName>
</protein>
<comment type="caution">
    <text evidence="12">The sequence shown here is derived from an EMBL/GenBank/DDBJ whole genome shotgun (WGS) entry which is preliminary data.</text>
</comment>
<gene>
    <name evidence="12" type="ORF">CROQUDRAFT_58027</name>
</gene>
<dbReference type="InterPro" id="IPR001841">
    <property type="entry name" value="Znf_RING"/>
</dbReference>
<feature type="region of interest" description="Disordered" evidence="10">
    <location>
        <begin position="399"/>
        <end position="450"/>
    </location>
</feature>
<name>A0A9P6TFP1_9BASI</name>
<evidence type="ECO:0000313" key="12">
    <source>
        <dbReference type="EMBL" id="KAG0150607.1"/>
    </source>
</evidence>
<feature type="compositionally biased region" description="Polar residues" evidence="10">
    <location>
        <begin position="265"/>
        <end position="277"/>
    </location>
</feature>
<evidence type="ECO:0000256" key="2">
    <source>
        <dbReference type="ARBA" id="ARBA00012483"/>
    </source>
</evidence>
<comment type="catalytic activity">
    <reaction evidence="1">
        <text>S-ubiquitinyl-[E2 ubiquitin-conjugating enzyme]-L-cysteine + [acceptor protein]-L-lysine = [E2 ubiquitin-conjugating enzyme]-L-cysteine + N(6)-ubiquitinyl-[acceptor protein]-L-lysine.</text>
        <dbReference type="EC" id="2.3.2.27"/>
    </reaction>
</comment>
<dbReference type="InterPro" id="IPR018957">
    <property type="entry name" value="Znf_C3HC4_RING-type"/>
</dbReference>
<feature type="compositionally biased region" description="Low complexity" evidence="10">
    <location>
        <begin position="101"/>
        <end position="115"/>
    </location>
</feature>
<dbReference type="GO" id="GO:0006513">
    <property type="term" value="P:protein monoubiquitination"/>
    <property type="evidence" value="ECO:0007669"/>
    <property type="project" value="TreeGrafter"/>
</dbReference>
<feature type="compositionally biased region" description="Low complexity" evidence="10">
    <location>
        <begin position="399"/>
        <end position="419"/>
    </location>
</feature>
<accession>A0A9P6TFP1</accession>
<keyword evidence="13" id="KW-1185">Reference proteome</keyword>
<dbReference type="PROSITE" id="PS50089">
    <property type="entry name" value="ZF_RING_2"/>
    <property type="match status" value="1"/>
</dbReference>
<dbReference type="GO" id="GO:0000209">
    <property type="term" value="P:protein polyubiquitination"/>
    <property type="evidence" value="ECO:0007669"/>
    <property type="project" value="TreeGrafter"/>
</dbReference>
<dbReference type="Pfam" id="PF00097">
    <property type="entry name" value="zf-C3HC4"/>
    <property type="match status" value="1"/>
</dbReference>
<dbReference type="GO" id="GO:0008270">
    <property type="term" value="F:zinc ion binding"/>
    <property type="evidence" value="ECO:0007669"/>
    <property type="project" value="UniProtKB-KW"/>
</dbReference>
<feature type="region of interest" description="Disordered" evidence="10">
    <location>
        <begin position="263"/>
        <end position="354"/>
    </location>
</feature>
<dbReference type="GO" id="GO:0061630">
    <property type="term" value="F:ubiquitin protein ligase activity"/>
    <property type="evidence" value="ECO:0007669"/>
    <property type="project" value="UniProtKB-EC"/>
</dbReference>
<sequence length="474" mass="52690">MESPGQPSNDDQPNKPEREQVNREENEVRCTICLSELIDKTIISPCYHAQYCFRCVLTWTQLSRRCPLCCGPIEYLLHNLSSQADHERYYPLPLLPPHQPPSNSRAGQRSSSARRTVPAARLQEIREEERARFALDRRRYVYRHSLYAKHIAANPSTRFRPISTRTFNRDQAAFKARATSFLRRELCVFDGLVGGVEERIGYIIQILLSLDCKSEGAIRLFSEFIGGLDLAEHFAHELSCFLRSPYHDVRLWDSIVQYDRPSPLGLQSPSDRVSSITRPRLIPGSQASGSRHQDSPAFLGGKQATPRQFSSAAQPEPLGGTPASVQPSTSSSRKRLRKITSSDDQLPKQIQPPPALLSKNVKAGAHEINTATDHLGNLENIISPAHQSALIKNLSILPTDSGSPSSSTPVPSSSSHPLPCETHTFSDNHITLSGPSTATSLNSPSGPDVRGELDQIERLLKLKVKLSLRRKHAQ</sequence>
<evidence type="ECO:0000256" key="6">
    <source>
        <dbReference type="ARBA" id="ARBA00022833"/>
    </source>
</evidence>
<dbReference type="OrthoDB" id="21204at2759"/>
<keyword evidence="6" id="KW-0862">Zinc</keyword>
<dbReference type="InterPro" id="IPR013083">
    <property type="entry name" value="Znf_RING/FYVE/PHD"/>
</dbReference>
<evidence type="ECO:0000256" key="7">
    <source>
        <dbReference type="ARBA" id="ARBA00023015"/>
    </source>
</evidence>
<dbReference type="EC" id="2.3.2.27" evidence="2"/>
<feature type="region of interest" description="Disordered" evidence="10">
    <location>
        <begin position="1"/>
        <end position="22"/>
    </location>
</feature>
<dbReference type="SUPFAM" id="SSF57850">
    <property type="entry name" value="RING/U-box"/>
    <property type="match status" value="1"/>
</dbReference>
<dbReference type="PANTHER" id="PTHR46077:SF1">
    <property type="entry name" value="TOP1 BINDING ARGININE_SERINE RICH PROTEIN, E3 UBIQUITIN LIGASE"/>
    <property type="match status" value="1"/>
</dbReference>
<evidence type="ECO:0000256" key="5">
    <source>
        <dbReference type="ARBA" id="ARBA00022771"/>
    </source>
</evidence>
<feature type="compositionally biased region" description="Polar residues" evidence="10">
    <location>
        <begin position="1"/>
        <end position="11"/>
    </location>
</feature>
<keyword evidence="3" id="KW-0808">Transferase</keyword>
<dbReference type="SMART" id="SM00184">
    <property type="entry name" value="RING"/>
    <property type="match status" value="1"/>
</dbReference>
<dbReference type="PANTHER" id="PTHR46077">
    <property type="entry name" value="E3 UBIQUITIN-PROTEIN LIGASE TOPORS"/>
    <property type="match status" value="1"/>
</dbReference>
<reference evidence="12" key="1">
    <citation type="submission" date="2013-11" db="EMBL/GenBank/DDBJ databases">
        <title>Genome sequence of the fusiform rust pathogen reveals effectors for host alternation and coevolution with pine.</title>
        <authorList>
            <consortium name="DOE Joint Genome Institute"/>
            <person name="Smith K."/>
            <person name="Pendleton A."/>
            <person name="Kubisiak T."/>
            <person name="Anderson C."/>
            <person name="Salamov A."/>
            <person name="Aerts A."/>
            <person name="Riley R."/>
            <person name="Clum A."/>
            <person name="Lindquist E."/>
            <person name="Ence D."/>
            <person name="Campbell M."/>
            <person name="Kronenberg Z."/>
            <person name="Feau N."/>
            <person name="Dhillon B."/>
            <person name="Hamelin R."/>
            <person name="Burleigh J."/>
            <person name="Smith J."/>
            <person name="Yandell M."/>
            <person name="Nelson C."/>
            <person name="Grigoriev I."/>
            <person name="Davis J."/>
        </authorList>
    </citation>
    <scope>NUCLEOTIDE SEQUENCE</scope>
    <source>
        <strain evidence="12">G11</strain>
    </source>
</reference>
<evidence type="ECO:0000256" key="4">
    <source>
        <dbReference type="ARBA" id="ARBA00022723"/>
    </source>
</evidence>
<keyword evidence="4" id="KW-0479">Metal-binding</keyword>
<evidence type="ECO:0000256" key="3">
    <source>
        <dbReference type="ARBA" id="ARBA00022679"/>
    </source>
</evidence>
<keyword evidence="8" id="KW-0804">Transcription</keyword>
<dbReference type="EMBL" id="MU167218">
    <property type="protein sequence ID" value="KAG0150607.1"/>
    <property type="molecule type" value="Genomic_DNA"/>
</dbReference>
<feature type="domain" description="RING-type" evidence="11">
    <location>
        <begin position="30"/>
        <end position="69"/>
    </location>
</feature>
<evidence type="ECO:0000256" key="1">
    <source>
        <dbReference type="ARBA" id="ARBA00000900"/>
    </source>
</evidence>
<evidence type="ECO:0000256" key="9">
    <source>
        <dbReference type="PROSITE-ProRule" id="PRU00175"/>
    </source>
</evidence>
<feature type="compositionally biased region" description="Basic and acidic residues" evidence="10">
    <location>
        <begin position="12"/>
        <end position="22"/>
    </location>
</feature>
<dbReference type="Proteomes" id="UP000886653">
    <property type="component" value="Unassembled WGS sequence"/>
</dbReference>
<organism evidence="12 13">
    <name type="scientific">Cronartium quercuum f. sp. fusiforme G11</name>
    <dbReference type="NCBI Taxonomy" id="708437"/>
    <lineage>
        <taxon>Eukaryota</taxon>
        <taxon>Fungi</taxon>
        <taxon>Dikarya</taxon>
        <taxon>Basidiomycota</taxon>
        <taxon>Pucciniomycotina</taxon>
        <taxon>Pucciniomycetes</taxon>
        <taxon>Pucciniales</taxon>
        <taxon>Coleosporiaceae</taxon>
        <taxon>Cronartium</taxon>
    </lineage>
</organism>
<evidence type="ECO:0000313" key="13">
    <source>
        <dbReference type="Proteomes" id="UP000886653"/>
    </source>
</evidence>
<dbReference type="AlphaFoldDB" id="A0A9P6TFP1"/>
<keyword evidence="7" id="KW-0805">Transcription regulation</keyword>
<dbReference type="Gene3D" id="3.30.40.10">
    <property type="entry name" value="Zinc/RING finger domain, C3HC4 (zinc finger)"/>
    <property type="match status" value="1"/>
</dbReference>
<feature type="region of interest" description="Disordered" evidence="10">
    <location>
        <begin position="91"/>
        <end position="119"/>
    </location>
</feature>
<keyword evidence="5 9" id="KW-0863">Zinc-finger</keyword>
<evidence type="ECO:0000259" key="11">
    <source>
        <dbReference type="PROSITE" id="PS50089"/>
    </source>
</evidence>
<feature type="compositionally biased region" description="Polar residues" evidence="10">
    <location>
        <begin position="423"/>
        <end position="445"/>
    </location>
</feature>